<sequence length="214" mass="23861">MESTGEAAMRNFNVEMSGPIDSETAVEVGNWFGADTVVIGSFLRFGEIFRRDARMIDAQTGEVTVAESVRGGEEEVMTLVDELGGKLVEQFESATPEESTGTGTIKIVFQATRAQMGERPAYHHICKLYVDGKSIGLSQAVTSTDRWKTLFTRSLRGGKHRVEVVHGYVRGEEWDGQMPLQPKAFEIDIEPDGVTTVQYGFEVGWFEDKYIYDE</sequence>
<organism evidence="1">
    <name type="scientific">marine metagenome</name>
    <dbReference type="NCBI Taxonomy" id="408172"/>
    <lineage>
        <taxon>unclassified sequences</taxon>
        <taxon>metagenomes</taxon>
        <taxon>ecological metagenomes</taxon>
    </lineage>
</organism>
<accession>A0A382Q2F7</accession>
<dbReference type="Gene3D" id="3.40.50.10610">
    <property type="entry name" value="ABC-type transport auxiliary lipoprotein component"/>
    <property type="match status" value="1"/>
</dbReference>
<name>A0A382Q2F7_9ZZZZ</name>
<evidence type="ECO:0000313" key="1">
    <source>
        <dbReference type="EMBL" id="SVC78612.1"/>
    </source>
</evidence>
<dbReference type="AlphaFoldDB" id="A0A382Q2F7"/>
<gene>
    <name evidence="1" type="ORF">METZ01_LOCUS331466</name>
</gene>
<dbReference type="EMBL" id="UINC01110837">
    <property type="protein sequence ID" value="SVC78612.1"/>
    <property type="molecule type" value="Genomic_DNA"/>
</dbReference>
<protein>
    <submittedName>
        <fullName evidence="1">Uncharacterized protein</fullName>
    </submittedName>
</protein>
<proteinExistence type="predicted"/>
<reference evidence="1" key="1">
    <citation type="submission" date="2018-05" db="EMBL/GenBank/DDBJ databases">
        <authorList>
            <person name="Lanie J.A."/>
            <person name="Ng W.-L."/>
            <person name="Kazmierczak K.M."/>
            <person name="Andrzejewski T.M."/>
            <person name="Davidsen T.M."/>
            <person name="Wayne K.J."/>
            <person name="Tettelin H."/>
            <person name="Glass J.I."/>
            <person name="Rusch D."/>
            <person name="Podicherti R."/>
            <person name="Tsui H.-C.T."/>
            <person name="Winkler M.E."/>
        </authorList>
    </citation>
    <scope>NUCLEOTIDE SEQUENCE</scope>
</reference>